<feature type="active site" description="Charge relay system" evidence="5">
    <location>
        <position position="193"/>
    </location>
</feature>
<evidence type="ECO:0000256" key="7">
    <source>
        <dbReference type="SAM" id="SignalP"/>
    </source>
</evidence>
<dbReference type="AlphaFoldDB" id="A0A9W6MPB2"/>
<dbReference type="PROSITE" id="PS00137">
    <property type="entry name" value="SUBTILASE_HIS"/>
    <property type="match status" value="1"/>
</dbReference>
<keyword evidence="7" id="KW-0732">Signal</keyword>
<dbReference type="SUPFAM" id="SSF52743">
    <property type="entry name" value="Subtilisin-like"/>
    <property type="match status" value="1"/>
</dbReference>
<dbReference type="PROSITE" id="PS00138">
    <property type="entry name" value="SUBTILASE_SER"/>
    <property type="match status" value="1"/>
</dbReference>
<evidence type="ECO:0000313" key="9">
    <source>
        <dbReference type="EMBL" id="GLK53455.1"/>
    </source>
</evidence>
<sequence>MKSSFLTPLIASLGAVLLPAVAMAQDAPGALSDGLFEAPLSPFAVRRIEEGRPIPVIVTFTDMAMLAAPRSAAPTTFELEQRREFLTALRERVLLAAMGESGLRRLSDAARAARAGQGIAEERVTRQFAVTPAFSMMARPDTIRALRNHPDVLSVTEDVPVPPVLDESIPLVGADDAWALGADGSGWAVAILDSGVETEHPMTGPAITASACFNTVDPGSSTSLCPSGLEEETDLTGPDSGDSCVEDDIARAPETGIDGCFHGTHVASTAAGRTVNLSGGRTLNGVARASNIVAVNVFSRFEADECEDSDDPCILSYQSDQLAALEWLYDNRNTLNLAAVNMSLGGGEYSSACTGHTLRNIVVSLHTAGVATVIASGNERFLDAVSSPSCIPEAITVGSTTKSDEISSFSNSSELVDLVAPGSSIMAAWQSEEPPTGENCIIQDDEPNSEGFCHWFAQSSGTSMATPHVAGAFAALRDGFPTATVDEILTALQFTGTQVTDPDNGITRSRIDVGAAYEMLQDGGVLAGGVELTPAEAYRVSGESGDPTSFGTKSYQLENTTGSARSVTVSSAPAWIDTNSGSFSIPAGSSRTLELSVDMGNLPVSADSGRVTLTSNGQTMSIPVSIQVEKTGAVAELGPYPWAGDASAVSQNVFRITGLDTGLPTAISVALSNTAFGAYSGDFSDCSLTVQPGRYARGEYIITNTDLAECGNFRRADLTFRIFAEQADITEGIRMRRFATNSLGGMTDFSFDAEGTSSSETSAQPEPGLESDAGFVTLAEESIWAPGEAAPGEPAAAVPAALANADFGPFEWTGDANAFTGSAFRISGLGTAIPDSISVAIDNAASDGYAGTFSDCALNILGTRYNGSEYLIFGSDLAACGNFVRGDLTFRISADSTDVSNGLAMRRFATALSGGLTDFAFDQESSAFSPLIALDATLGQAAFGPFEWTGDSSASLSSIFRIVGFETGLPTQINLSIRSAQQAGYTGSFADCSLTIRPERKRGNEYLITQSDLADCGAFGQADLVFRIRGLKTDAPRGLMMRRFAIGPSRDLTDFGFDHTPGSNATAIAVPVGSPSGLGAVSFGPFDWVEDANGTTMSSFRISGLASGAPYRVDVALMNATAGSGIGSYFDCSLTIRAARSGEGDFVILPSDFADCGSFGRADVLFRVVADEDDVNAGLTMRRLVTTSAGGLSDLGFDADSAAD</sequence>
<dbReference type="Proteomes" id="UP001143486">
    <property type="component" value="Unassembled WGS sequence"/>
</dbReference>
<dbReference type="GO" id="GO:0004252">
    <property type="term" value="F:serine-type endopeptidase activity"/>
    <property type="evidence" value="ECO:0007669"/>
    <property type="project" value="UniProtKB-UniRule"/>
</dbReference>
<feature type="active site" description="Charge relay system" evidence="5">
    <location>
        <position position="463"/>
    </location>
</feature>
<feature type="chain" id="PRO_5040736968" description="Peptidase S8/S53 domain-containing protein" evidence="7">
    <location>
        <begin position="25"/>
        <end position="1204"/>
    </location>
</feature>
<reference evidence="9" key="1">
    <citation type="journal article" date="2014" name="Int. J. Syst. Evol. Microbiol.">
        <title>Complete genome sequence of Corynebacterium casei LMG S-19264T (=DSM 44701T), isolated from a smear-ripened cheese.</title>
        <authorList>
            <consortium name="US DOE Joint Genome Institute (JGI-PGF)"/>
            <person name="Walter F."/>
            <person name="Albersmeier A."/>
            <person name="Kalinowski J."/>
            <person name="Ruckert C."/>
        </authorList>
    </citation>
    <scope>NUCLEOTIDE SEQUENCE</scope>
    <source>
        <strain evidence="9">VKM B-1513</strain>
    </source>
</reference>
<feature type="active site" description="Charge relay system" evidence="5">
    <location>
        <position position="262"/>
    </location>
</feature>
<dbReference type="GO" id="GO:0006508">
    <property type="term" value="P:proteolysis"/>
    <property type="evidence" value="ECO:0007669"/>
    <property type="project" value="UniProtKB-KW"/>
</dbReference>
<feature type="signal peptide" evidence="7">
    <location>
        <begin position="1"/>
        <end position="24"/>
    </location>
</feature>
<accession>A0A9W6MPB2</accession>
<keyword evidence="10" id="KW-1185">Reference proteome</keyword>
<dbReference type="InterPro" id="IPR013783">
    <property type="entry name" value="Ig-like_fold"/>
</dbReference>
<keyword evidence="4 5" id="KW-0720">Serine protease</keyword>
<dbReference type="PANTHER" id="PTHR43806">
    <property type="entry name" value="PEPTIDASE S8"/>
    <property type="match status" value="1"/>
</dbReference>
<dbReference type="PROSITE" id="PS51892">
    <property type="entry name" value="SUBTILASE"/>
    <property type="match status" value="1"/>
</dbReference>
<evidence type="ECO:0000256" key="6">
    <source>
        <dbReference type="RuleBase" id="RU003355"/>
    </source>
</evidence>
<reference evidence="9" key="2">
    <citation type="submission" date="2023-01" db="EMBL/GenBank/DDBJ databases">
        <authorList>
            <person name="Sun Q."/>
            <person name="Evtushenko L."/>
        </authorList>
    </citation>
    <scope>NUCLEOTIDE SEQUENCE</scope>
    <source>
        <strain evidence="9">VKM B-1513</strain>
    </source>
</reference>
<evidence type="ECO:0000256" key="5">
    <source>
        <dbReference type="PROSITE-ProRule" id="PRU01240"/>
    </source>
</evidence>
<gene>
    <name evidence="9" type="ORF">GCM10017621_29630</name>
</gene>
<evidence type="ECO:0000256" key="3">
    <source>
        <dbReference type="ARBA" id="ARBA00022801"/>
    </source>
</evidence>
<evidence type="ECO:0000256" key="1">
    <source>
        <dbReference type="ARBA" id="ARBA00011073"/>
    </source>
</evidence>
<comment type="similarity">
    <text evidence="1 5 6">Belongs to the peptidase S8 family.</text>
</comment>
<protein>
    <recommendedName>
        <fullName evidence="8">Peptidase S8/S53 domain-containing protein</fullName>
    </recommendedName>
</protein>
<keyword evidence="2 5" id="KW-0645">Protease</keyword>
<organism evidence="9 10">
    <name type="scientific">Maricaulis virginensis</name>
    <dbReference type="NCBI Taxonomy" id="144022"/>
    <lineage>
        <taxon>Bacteria</taxon>
        <taxon>Pseudomonadati</taxon>
        <taxon>Pseudomonadota</taxon>
        <taxon>Alphaproteobacteria</taxon>
        <taxon>Maricaulales</taxon>
        <taxon>Maricaulaceae</taxon>
        <taxon>Maricaulis</taxon>
    </lineage>
</organism>
<evidence type="ECO:0000313" key="10">
    <source>
        <dbReference type="Proteomes" id="UP001143486"/>
    </source>
</evidence>
<dbReference type="InterPro" id="IPR015500">
    <property type="entry name" value="Peptidase_S8_subtilisin-rel"/>
</dbReference>
<dbReference type="PRINTS" id="PR00723">
    <property type="entry name" value="SUBTILISIN"/>
</dbReference>
<dbReference type="Pfam" id="PF00082">
    <property type="entry name" value="Peptidase_S8"/>
    <property type="match status" value="1"/>
</dbReference>
<dbReference type="PROSITE" id="PS00136">
    <property type="entry name" value="SUBTILASE_ASP"/>
    <property type="match status" value="1"/>
</dbReference>
<dbReference type="Gene3D" id="2.60.40.10">
    <property type="entry name" value="Immunoglobulins"/>
    <property type="match status" value="1"/>
</dbReference>
<evidence type="ECO:0000256" key="4">
    <source>
        <dbReference type="ARBA" id="ARBA00022825"/>
    </source>
</evidence>
<keyword evidence="3 5" id="KW-0378">Hydrolase</keyword>
<proteinExistence type="inferred from homology"/>
<dbReference type="InterPro" id="IPR036852">
    <property type="entry name" value="Peptidase_S8/S53_dom_sf"/>
</dbReference>
<dbReference type="InterPro" id="IPR023827">
    <property type="entry name" value="Peptidase_S8_Asp-AS"/>
</dbReference>
<dbReference type="Gene3D" id="3.40.50.200">
    <property type="entry name" value="Peptidase S8/S53 domain"/>
    <property type="match status" value="1"/>
</dbReference>
<evidence type="ECO:0000259" key="8">
    <source>
        <dbReference type="Pfam" id="PF00082"/>
    </source>
</evidence>
<dbReference type="InterPro" id="IPR022398">
    <property type="entry name" value="Peptidase_S8_His-AS"/>
</dbReference>
<dbReference type="EMBL" id="BSFE01000010">
    <property type="protein sequence ID" value="GLK53455.1"/>
    <property type="molecule type" value="Genomic_DNA"/>
</dbReference>
<name>A0A9W6MPB2_9PROT</name>
<dbReference type="InterPro" id="IPR050131">
    <property type="entry name" value="Peptidase_S8_subtilisin-like"/>
</dbReference>
<dbReference type="PANTHER" id="PTHR43806:SF11">
    <property type="entry name" value="CEREVISIN-RELATED"/>
    <property type="match status" value="1"/>
</dbReference>
<comment type="caution">
    <text evidence="9">The sequence shown here is derived from an EMBL/GenBank/DDBJ whole genome shotgun (WGS) entry which is preliminary data.</text>
</comment>
<dbReference type="InterPro" id="IPR023828">
    <property type="entry name" value="Peptidase_S8_Ser-AS"/>
</dbReference>
<dbReference type="RefSeq" id="WP_271187807.1">
    <property type="nucleotide sequence ID" value="NZ_BSFE01000010.1"/>
</dbReference>
<dbReference type="InterPro" id="IPR000209">
    <property type="entry name" value="Peptidase_S8/S53_dom"/>
</dbReference>
<evidence type="ECO:0000256" key="2">
    <source>
        <dbReference type="ARBA" id="ARBA00022670"/>
    </source>
</evidence>
<feature type="domain" description="Peptidase S8/S53" evidence="8">
    <location>
        <begin position="184"/>
        <end position="495"/>
    </location>
</feature>